<evidence type="ECO:0000256" key="3">
    <source>
        <dbReference type="ARBA" id="ARBA00022692"/>
    </source>
</evidence>
<evidence type="ECO:0000256" key="5">
    <source>
        <dbReference type="ARBA" id="ARBA00022989"/>
    </source>
</evidence>
<dbReference type="Pfam" id="PF25179">
    <property type="entry name" value="LMF1_C"/>
    <property type="match status" value="1"/>
</dbReference>
<dbReference type="GO" id="GO:0051604">
    <property type="term" value="P:protein maturation"/>
    <property type="evidence" value="ECO:0007669"/>
    <property type="project" value="InterPro"/>
</dbReference>
<evidence type="ECO:0000256" key="2">
    <source>
        <dbReference type="ARBA" id="ARBA00005512"/>
    </source>
</evidence>
<comment type="caution">
    <text evidence="12">The sequence shown here is derived from an EMBL/GenBank/DDBJ whole genome shotgun (WGS) entry which is preliminary data.</text>
</comment>
<evidence type="ECO:0000256" key="9">
    <source>
        <dbReference type="SAM" id="Phobius"/>
    </source>
</evidence>
<evidence type="ECO:0000256" key="8">
    <source>
        <dbReference type="ARBA" id="ARBA00040643"/>
    </source>
</evidence>
<keyword evidence="3 9" id="KW-0812">Transmembrane</keyword>
<dbReference type="InterPro" id="IPR057433">
    <property type="entry name" value="LMF1/2_C"/>
</dbReference>
<dbReference type="PANTHER" id="PTHR14463">
    <property type="entry name" value="LIPASE MATURATION FACTOR"/>
    <property type="match status" value="1"/>
</dbReference>
<evidence type="ECO:0000259" key="11">
    <source>
        <dbReference type="Pfam" id="PF25179"/>
    </source>
</evidence>
<feature type="transmembrane region" description="Helical" evidence="9">
    <location>
        <begin position="342"/>
        <end position="362"/>
    </location>
</feature>
<dbReference type="Pfam" id="PF06762">
    <property type="entry name" value="LMF1"/>
    <property type="match status" value="1"/>
</dbReference>
<dbReference type="InterPro" id="IPR009613">
    <property type="entry name" value="LMF"/>
</dbReference>
<feature type="transmembrane region" description="Helical" evidence="9">
    <location>
        <begin position="20"/>
        <end position="42"/>
    </location>
</feature>
<name>A0AAD9D641_9STRA</name>
<dbReference type="PANTHER" id="PTHR14463:SF5">
    <property type="entry name" value="LIPASE MATURATION FACTOR 2"/>
    <property type="match status" value="1"/>
</dbReference>
<accession>A0AAD9D641</accession>
<evidence type="ECO:0000313" key="12">
    <source>
        <dbReference type="EMBL" id="KAK1735506.1"/>
    </source>
</evidence>
<dbReference type="AlphaFoldDB" id="A0AAD9D641"/>
<feature type="domain" description="Lipase maturation factor 1/2 C-terminal" evidence="11">
    <location>
        <begin position="442"/>
        <end position="599"/>
    </location>
</feature>
<feature type="transmembrane region" description="Helical" evidence="9">
    <location>
        <begin position="206"/>
        <end position="231"/>
    </location>
</feature>
<evidence type="ECO:0000256" key="6">
    <source>
        <dbReference type="ARBA" id="ARBA00023136"/>
    </source>
</evidence>
<evidence type="ECO:0000256" key="7">
    <source>
        <dbReference type="ARBA" id="ARBA00023180"/>
    </source>
</evidence>
<feature type="transmembrane region" description="Helical" evidence="9">
    <location>
        <begin position="63"/>
        <end position="87"/>
    </location>
</feature>
<keyword evidence="5 9" id="KW-1133">Transmembrane helix</keyword>
<feature type="transmembrane region" description="Helical" evidence="9">
    <location>
        <begin position="374"/>
        <end position="393"/>
    </location>
</feature>
<feature type="domain" description="Lipase maturation factor 1/2 N-terminal" evidence="10">
    <location>
        <begin position="114"/>
        <end position="269"/>
    </location>
</feature>
<organism evidence="12 13">
    <name type="scientific">Skeletonema marinoi</name>
    <dbReference type="NCBI Taxonomy" id="267567"/>
    <lineage>
        <taxon>Eukaryota</taxon>
        <taxon>Sar</taxon>
        <taxon>Stramenopiles</taxon>
        <taxon>Ochrophyta</taxon>
        <taxon>Bacillariophyta</taxon>
        <taxon>Coscinodiscophyceae</taxon>
        <taxon>Thalassiosirophycidae</taxon>
        <taxon>Thalassiosirales</taxon>
        <taxon>Skeletonemataceae</taxon>
        <taxon>Skeletonema</taxon>
        <taxon>Skeletonema marinoi-dohrnii complex</taxon>
    </lineage>
</organism>
<dbReference type="InterPro" id="IPR057434">
    <property type="entry name" value="LMF1/2_N"/>
</dbReference>
<keyword evidence="6 9" id="KW-0472">Membrane</keyword>
<keyword evidence="7" id="KW-0325">Glycoprotein</keyword>
<comment type="subcellular location">
    <subcellularLocation>
        <location evidence="1">Endoplasmic reticulum membrane</location>
        <topology evidence="1">Multi-pass membrane protein</topology>
    </subcellularLocation>
</comment>
<protein>
    <recommendedName>
        <fullName evidence="8">Lipase maturation factor 2</fullName>
    </recommendedName>
</protein>
<feature type="transmembrane region" description="Helical" evidence="9">
    <location>
        <begin position="93"/>
        <end position="111"/>
    </location>
</feature>
<evidence type="ECO:0000259" key="10">
    <source>
        <dbReference type="Pfam" id="PF06762"/>
    </source>
</evidence>
<evidence type="ECO:0000256" key="1">
    <source>
        <dbReference type="ARBA" id="ARBA00004477"/>
    </source>
</evidence>
<dbReference type="EMBL" id="JATAAI010000033">
    <property type="protein sequence ID" value="KAK1735506.1"/>
    <property type="molecule type" value="Genomic_DNA"/>
</dbReference>
<dbReference type="Proteomes" id="UP001224775">
    <property type="component" value="Unassembled WGS sequence"/>
</dbReference>
<sequence length="680" mass="76769">MTTPTNNISLSKAYTKGLGYIFLIAFLSYYVQYPALSSIGGIEPSNILFRRAFPSIYYPVDKGYIDADGLVELITLVGVAISMIIASGIAQHALLYLLVTAIYYFLVLLGGQFYTFQWDILLIEAGFLTAVCFAPWQSLHLTTKDTPSVGCWPLRFLLFKLMFMSGIVKIQAECPTWQNLTALEYHFATQCLPGPLAWYAHQLPPFLLRLGVATTFVIEIPATIFLIVPWLGIRRIGAWMQIVLQVLIIATGNYNFFNILTMALCIPCMIGEDNSVKKWSRDTSRLEQHLKTIQTVICVLFLAIACKEMFHVEQYMTEGGKQMRWLKLSMTRHDCNNIAEKTLPTIVLFTLLCTFVSGVRLVRKNVTGLPGLSSLTHTFVCLTCIIITAMPLFDLSPGMHQLGFLKQSTLRTIRRRTSVVSHGYGLFRRMTGVGKASFTGINALGLPPSIVSRPEIVLEAIIVDEDGSVNSTSENDWQELNFRWKPGGIDRRPRQVAPHQPRFEWRMWFAALGAVQHNAWLVSFVDKILAGCPHVIDLLDEPELIAKKKRIQMVRAQLYEYDFTRLDTEWSRSIPGVDILDDDDHSAWWQRKAVRQYLPALDSDNESLKEFLQHAGYGSACRDEGGRCNGVGPSCQVAYFLRRIFSGKPLFFSVVAIFSCVMIDVTRSSSQVMTRKVKRD</sequence>
<keyword evidence="4" id="KW-0256">Endoplasmic reticulum</keyword>
<feature type="transmembrane region" description="Helical" evidence="9">
    <location>
        <begin position="243"/>
        <end position="270"/>
    </location>
</feature>
<gene>
    <name evidence="12" type="ORF">QTG54_013669</name>
</gene>
<keyword evidence="13" id="KW-1185">Reference proteome</keyword>
<comment type="similarity">
    <text evidence="2">Belongs to the lipase maturation factor family.</text>
</comment>
<evidence type="ECO:0000313" key="13">
    <source>
        <dbReference type="Proteomes" id="UP001224775"/>
    </source>
</evidence>
<evidence type="ECO:0000256" key="4">
    <source>
        <dbReference type="ARBA" id="ARBA00022824"/>
    </source>
</evidence>
<dbReference type="GO" id="GO:0005789">
    <property type="term" value="C:endoplasmic reticulum membrane"/>
    <property type="evidence" value="ECO:0007669"/>
    <property type="project" value="UniProtKB-SubCell"/>
</dbReference>
<proteinExistence type="inferred from homology"/>
<reference evidence="12" key="1">
    <citation type="submission" date="2023-06" db="EMBL/GenBank/DDBJ databases">
        <title>Survivors Of The Sea: Transcriptome response of Skeletonema marinoi to long-term dormancy.</title>
        <authorList>
            <person name="Pinder M.I.M."/>
            <person name="Kourtchenko O."/>
            <person name="Robertson E.K."/>
            <person name="Larsson T."/>
            <person name="Maumus F."/>
            <person name="Osuna-Cruz C.M."/>
            <person name="Vancaester E."/>
            <person name="Stenow R."/>
            <person name="Vandepoele K."/>
            <person name="Ploug H."/>
            <person name="Bruchert V."/>
            <person name="Godhe A."/>
            <person name="Topel M."/>
        </authorList>
    </citation>
    <scope>NUCLEOTIDE SEQUENCE</scope>
    <source>
        <strain evidence="12">R05AC</strain>
    </source>
</reference>